<organism evidence="1 2">
    <name type="scientific">Stylonychia lemnae</name>
    <name type="common">Ciliate</name>
    <dbReference type="NCBI Taxonomy" id="5949"/>
    <lineage>
        <taxon>Eukaryota</taxon>
        <taxon>Sar</taxon>
        <taxon>Alveolata</taxon>
        <taxon>Ciliophora</taxon>
        <taxon>Intramacronucleata</taxon>
        <taxon>Spirotrichea</taxon>
        <taxon>Stichotrichia</taxon>
        <taxon>Sporadotrichida</taxon>
        <taxon>Oxytrichidae</taxon>
        <taxon>Stylonychinae</taxon>
        <taxon>Stylonychia</taxon>
    </lineage>
</organism>
<protein>
    <submittedName>
        <fullName evidence="1">Uncharacterized protein</fullName>
    </submittedName>
</protein>
<accession>A0A078AYB1</accession>
<proteinExistence type="predicted"/>
<dbReference type="AlphaFoldDB" id="A0A078AYB1"/>
<keyword evidence="2" id="KW-1185">Reference proteome</keyword>
<dbReference type="EMBL" id="CCKQ01015301">
    <property type="protein sequence ID" value="CDW87121.1"/>
    <property type="molecule type" value="Genomic_DNA"/>
</dbReference>
<dbReference type="Proteomes" id="UP000039865">
    <property type="component" value="Unassembled WGS sequence"/>
</dbReference>
<evidence type="ECO:0000313" key="1">
    <source>
        <dbReference type="EMBL" id="CDW87121.1"/>
    </source>
</evidence>
<gene>
    <name evidence="1" type="primary">Contig11180.g11944</name>
    <name evidence="1" type="ORF">STYLEM_16223</name>
</gene>
<reference evidence="1 2" key="1">
    <citation type="submission" date="2014-06" db="EMBL/GenBank/DDBJ databases">
        <authorList>
            <person name="Swart Estienne"/>
        </authorList>
    </citation>
    <scope>NUCLEOTIDE SEQUENCE [LARGE SCALE GENOMIC DNA]</scope>
    <source>
        <strain evidence="1 2">130c</strain>
    </source>
</reference>
<name>A0A078AYB1_STYLE</name>
<sequence length="533" mass="62902">MESKLKHNSTYHIQLPLYEQTSAKQIDIHVNMVANESIEKTVKDIVQQEQLEKLIDYKTKIIPLITQLDRITTKTQSLKKDPYIFNQIQNLVKSAKQQQYTQNIKQSSPSKISNEMRSPFNLQEELNQDQEVEQQIDSEGEQSVHEKVRNIRKLSLKELQNELNSKLAQMIENKREEWSYLSEEQLKEIDRARVLSQSDKDKQLIIERHLKDTQDWMTNAQQQMIQSKSQLIQEFWKEWSNSTHSDPTLRDQVDQNQLINCDKIRISQGIVKKIEIDLIISLNVISNFKFSSLSHIDQLMSSSYTRTGMLNFSYFEDNNQQNMEKYSKFLQFSEINSIEDNFPLMMNDKQLKSALISNIDFVYKQFTIQIKDMMQPFIQLKTEQSKQANYEYSNIFKDGDIVYTNHTNLDVIDVIFNGLINYKNMTSKKQYLQLLYQSIKIANHYGIECFIVRFDFLIHIGFSKVQDKYQKIIQKMIQIIKQAIYEISFEQHQKLKSVVISVDQASENANQSERENRVIIADYLRKIIGITFN</sequence>
<dbReference type="InParanoid" id="A0A078AYB1"/>
<evidence type="ECO:0000313" key="2">
    <source>
        <dbReference type="Proteomes" id="UP000039865"/>
    </source>
</evidence>